<dbReference type="NCBIfam" id="TIGR00004">
    <property type="entry name" value="Rid family detoxifying hydrolase"/>
    <property type="match status" value="1"/>
</dbReference>
<evidence type="ECO:0000256" key="1">
    <source>
        <dbReference type="ARBA" id="ARBA00010552"/>
    </source>
</evidence>
<feature type="signal peptide" evidence="2">
    <location>
        <begin position="1"/>
        <end position="22"/>
    </location>
</feature>
<accession>A0A2A4G881</accession>
<feature type="chain" id="PRO_5012155655" evidence="2">
    <location>
        <begin position="23"/>
        <end position="149"/>
    </location>
</feature>
<reference evidence="3 4" key="1">
    <citation type="submission" date="2017-04" db="EMBL/GenBank/DDBJ databases">
        <title>A new member of the family Flavobacteriaceae isolated from ascidians.</title>
        <authorList>
            <person name="Chen L."/>
        </authorList>
    </citation>
    <scope>NUCLEOTIDE SEQUENCE [LARGE SCALE GENOMIC DNA]</scope>
    <source>
        <strain evidence="3 4">HQA918</strain>
    </source>
</reference>
<dbReference type="RefSeq" id="WP_097440787.1">
    <property type="nucleotide sequence ID" value="NZ_KZ300476.1"/>
</dbReference>
<comment type="caution">
    <text evidence="3">The sequence shown here is derived from an EMBL/GenBank/DDBJ whole genome shotgun (WGS) entry which is preliminary data.</text>
</comment>
<dbReference type="GO" id="GO:0019239">
    <property type="term" value="F:deaminase activity"/>
    <property type="evidence" value="ECO:0007669"/>
    <property type="project" value="TreeGrafter"/>
</dbReference>
<keyword evidence="4" id="KW-1185">Reference proteome</keyword>
<proteinExistence type="inferred from homology"/>
<dbReference type="Pfam" id="PF01042">
    <property type="entry name" value="Ribonuc_L-PSP"/>
    <property type="match status" value="1"/>
</dbReference>
<keyword evidence="2" id="KW-0732">Signal</keyword>
<dbReference type="Gene3D" id="3.30.1330.40">
    <property type="entry name" value="RutC-like"/>
    <property type="match status" value="1"/>
</dbReference>
<dbReference type="Proteomes" id="UP000219559">
    <property type="component" value="Unassembled WGS sequence"/>
</dbReference>
<organism evidence="3 4">
    <name type="scientific">Sediminicola luteus</name>
    <dbReference type="NCBI Taxonomy" id="319238"/>
    <lineage>
        <taxon>Bacteria</taxon>
        <taxon>Pseudomonadati</taxon>
        <taxon>Bacteroidota</taxon>
        <taxon>Flavobacteriia</taxon>
        <taxon>Flavobacteriales</taxon>
        <taxon>Flavobacteriaceae</taxon>
        <taxon>Sediminicola</taxon>
    </lineage>
</organism>
<evidence type="ECO:0000313" key="4">
    <source>
        <dbReference type="Proteomes" id="UP000219559"/>
    </source>
</evidence>
<dbReference type="CDD" id="cd00448">
    <property type="entry name" value="YjgF_YER057c_UK114_family"/>
    <property type="match status" value="1"/>
</dbReference>
<comment type="similarity">
    <text evidence="1">Belongs to the RutC family.</text>
</comment>
<dbReference type="InterPro" id="IPR006175">
    <property type="entry name" value="YjgF/YER057c/UK114"/>
</dbReference>
<dbReference type="PANTHER" id="PTHR11803">
    <property type="entry name" value="2-IMINOBUTANOATE/2-IMINOPROPANOATE DEAMINASE RIDA"/>
    <property type="match status" value="1"/>
</dbReference>
<dbReference type="InterPro" id="IPR035959">
    <property type="entry name" value="RutC-like_sf"/>
</dbReference>
<dbReference type="OrthoDB" id="9803101at2"/>
<name>A0A2A4G881_9FLAO</name>
<evidence type="ECO:0000313" key="3">
    <source>
        <dbReference type="EMBL" id="PCE64631.1"/>
    </source>
</evidence>
<sequence>MKNSIILFFFILLMAPMGRAQSDIVFHPSHEAKKQNAPFSDAVEAGGFLFLAGQIGMDHGTRTLIKGGIVAETEQTIANIKAVLKQHGLGLDDVVKCMVVLADMDDFSTFNGVYTQHFTKKPARTTFAAKGLARNARIEIEVVAYKGDR</sequence>
<dbReference type="SUPFAM" id="SSF55298">
    <property type="entry name" value="YjgF-like"/>
    <property type="match status" value="1"/>
</dbReference>
<protein>
    <submittedName>
        <fullName evidence="3">Reactive intermediate/imine deaminase</fullName>
    </submittedName>
</protein>
<dbReference type="EMBL" id="NBWU01000003">
    <property type="protein sequence ID" value="PCE64631.1"/>
    <property type="molecule type" value="Genomic_DNA"/>
</dbReference>
<dbReference type="InterPro" id="IPR006056">
    <property type="entry name" value="RidA"/>
</dbReference>
<evidence type="ECO:0000256" key="2">
    <source>
        <dbReference type="SAM" id="SignalP"/>
    </source>
</evidence>
<dbReference type="AlphaFoldDB" id="A0A2A4G881"/>
<dbReference type="GO" id="GO:0005829">
    <property type="term" value="C:cytosol"/>
    <property type="evidence" value="ECO:0007669"/>
    <property type="project" value="TreeGrafter"/>
</dbReference>
<gene>
    <name evidence="3" type="ORF">B7P33_09350</name>
</gene>
<dbReference type="PANTHER" id="PTHR11803:SF39">
    <property type="entry name" value="2-IMINOBUTANOATE_2-IMINOPROPANOATE DEAMINASE"/>
    <property type="match status" value="1"/>
</dbReference>
<dbReference type="FunFam" id="3.30.1330.40:FF:000001">
    <property type="entry name" value="L-PSP family endoribonuclease"/>
    <property type="match status" value="1"/>
</dbReference>